<evidence type="ECO:0000313" key="1">
    <source>
        <dbReference type="EMBL" id="KAH7924920.1"/>
    </source>
</evidence>
<dbReference type="Proteomes" id="UP000790709">
    <property type="component" value="Unassembled WGS sequence"/>
</dbReference>
<gene>
    <name evidence="1" type="ORF">BV22DRAFT_474576</name>
</gene>
<dbReference type="EMBL" id="MU266413">
    <property type="protein sequence ID" value="KAH7924920.1"/>
    <property type="molecule type" value="Genomic_DNA"/>
</dbReference>
<keyword evidence="2" id="KW-1185">Reference proteome</keyword>
<name>A0ACB8BHT2_9AGAM</name>
<protein>
    <submittedName>
        <fullName evidence="1">Uncharacterized protein</fullName>
    </submittedName>
</protein>
<organism evidence="1 2">
    <name type="scientific">Leucogyrophana mollusca</name>
    <dbReference type="NCBI Taxonomy" id="85980"/>
    <lineage>
        <taxon>Eukaryota</taxon>
        <taxon>Fungi</taxon>
        <taxon>Dikarya</taxon>
        <taxon>Basidiomycota</taxon>
        <taxon>Agaricomycotina</taxon>
        <taxon>Agaricomycetes</taxon>
        <taxon>Agaricomycetidae</taxon>
        <taxon>Boletales</taxon>
        <taxon>Boletales incertae sedis</taxon>
        <taxon>Leucogyrophana</taxon>
    </lineage>
</organism>
<accession>A0ACB8BHT2</accession>
<reference evidence="1" key="1">
    <citation type="journal article" date="2021" name="New Phytol.">
        <title>Evolutionary innovations through gain and loss of genes in the ectomycorrhizal Boletales.</title>
        <authorList>
            <person name="Wu G."/>
            <person name="Miyauchi S."/>
            <person name="Morin E."/>
            <person name="Kuo A."/>
            <person name="Drula E."/>
            <person name="Varga T."/>
            <person name="Kohler A."/>
            <person name="Feng B."/>
            <person name="Cao Y."/>
            <person name="Lipzen A."/>
            <person name="Daum C."/>
            <person name="Hundley H."/>
            <person name="Pangilinan J."/>
            <person name="Johnson J."/>
            <person name="Barry K."/>
            <person name="LaButti K."/>
            <person name="Ng V."/>
            <person name="Ahrendt S."/>
            <person name="Min B."/>
            <person name="Choi I.G."/>
            <person name="Park H."/>
            <person name="Plett J.M."/>
            <person name="Magnuson J."/>
            <person name="Spatafora J.W."/>
            <person name="Nagy L.G."/>
            <person name="Henrissat B."/>
            <person name="Grigoriev I.V."/>
            <person name="Yang Z.L."/>
            <person name="Xu J."/>
            <person name="Martin F.M."/>
        </authorList>
    </citation>
    <scope>NUCLEOTIDE SEQUENCE</scope>
    <source>
        <strain evidence="1">KUC20120723A-06</strain>
    </source>
</reference>
<proteinExistence type="predicted"/>
<comment type="caution">
    <text evidence="1">The sequence shown here is derived from an EMBL/GenBank/DDBJ whole genome shotgun (WGS) entry which is preliminary data.</text>
</comment>
<sequence length="236" mass="26927">MRLLSFLTRPLSRVYTPSARARRPTPVQALRPHEYHRHQCPLPTTTTKPPTDPTPTIITIFWQRLYEDRPRSGCVDPYNAAITLGTVPAVFKVWCAGWFAHVPKRQMGHSPDSSGRTGESRPFSRIFHIFPRTTSAQIQKWYLNPRQAPINQRRILTAKGGQTAMVLSFPNRIGCPYTKLQLKRTLDTPIKAYCKIESKSTLLGSSDVKNESSLPWRNMNIGIERPNILNHAHLHL</sequence>
<evidence type="ECO:0000313" key="2">
    <source>
        <dbReference type="Proteomes" id="UP000790709"/>
    </source>
</evidence>